<dbReference type="EMBL" id="JAEQND010000003">
    <property type="protein sequence ID" value="MBL0424926.1"/>
    <property type="molecule type" value="Genomic_DNA"/>
</dbReference>
<dbReference type="RefSeq" id="WP_201688151.1">
    <property type="nucleotide sequence ID" value="NZ_JAEQND010000003.1"/>
</dbReference>
<evidence type="ECO:0000259" key="2">
    <source>
        <dbReference type="Pfam" id="PF07687"/>
    </source>
</evidence>
<reference evidence="3 4" key="1">
    <citation type="journal article" date="2017" name="Int. J. Syst. Evol. Microbiol.">
        <title>Ramlibacter alkalitolerans sp. nov., alkali-tolerant bacterium isolated from soil of ginseng.</title>
        <authorList>
            <person name="Lee D.H."/>
            <person name="Cha C.J."/>
        </authorList>
    </citation>
    <scope>NUCLEOTIDE SEQUENCE [LARGE SCALE GENOMIC DNA]</scope>
    <source>
        <strain evidence="3 4">KACC 19305</strain>
    </source>
</reference>
<dbReference type="InterPro" id="IPR036264">
    <property type="entry name" value="Bact_exopeptidase_dim_dom"/>
</dbReference>
<dbReference type="CDD" id="cd05666">
    <property type="entry name" value="M20_Acy1-like"/>
    <property type="match status" value="1"/>
</dbReference>
<evidence type="ECO:0000256" key="1">
    <source>
        <dbReference type="ARBA" id="ARBA00022801"/>
    </source>
</evidence>
<proteinExistence type="predicted"/>
<dbReference type="InterPro" id="IPR002933">
    <property type="entry name" value="Peptidase_M20"/>
</dbReference>
<dbReference type="PANTHER" id="PTHR11014:SF63">
    <property type="entry name" value="METALLOPEPTIDASE, PUTATIVE (AFU_ORTHOLOGUE AFUA_6G09600)-RELATED"/>
    <property type="match status" value="1"/>
</dbReference>
<feature type="domain" description="Peptidase M20 dimerisation" evidence="2">
    <location>
        <begin position="191"/>
        <end position="283"/>
    </location>
</feature>
<dbReference type="Gene3D" id="3.30.70.360">
    <property type="match status" value="1"/>
</dbReference>
<dbReference type="Proteomes" id="UP000622707">
    <property type="component" value="Unassembled WGS sequence"/>
</dbReference>
<keyword evidence="1" id="KW-0378">Hydrolase</keyword>
<dbReference type="PIRSF" id="PIRSF005962">
    <property type="entry name" value="Pept_M20D_amidohydro"/>
    <property type="match status" value="1"/>
</dbReference>
<dbReference type="InterPro" id="IPR011650">
    <property type="entry name" value="Peptidase_M20_dimer"/>
</dbReference>
<dbReference type="InterPro" id="IPR017439">
    <property type="entry name" value="Amidohydrolase"/>
</dbReference>
<gene>
    <name evidence="3" type="ORF">JI746_07390</name>
</gene>
<dbReference type="SUPFAM" id="SSF55031">
    <property type="entry name" value="Bacterial exopeptidase dimerisation domain"/>
    <property type="match status" value="1"/>
</dbReference>
<organism evidence="3 4">
    <name type="scientific">Ramlibacter alkalitolerans</name>
    <dbReference type="NCBI Taxonomy" id="2039631"/>
    <lineage>
        <taxon>Bacteria</taxon>
        <taxon>Pseudomonadati</taxon>
        <taxon>Pseudomonadota</taxon>
        <taxon>Betaproteobacteria</taxon>
        <taxon>Burkholderiales</taxon>
        <taxon>Comamonadaceae</taxon>
        <taxon>Ramlibacter</taxon>
    </lineage>
</organism>
<keyword evidence="4" id="KW-1185">Reference proteome</keyword>
<protein>
    <submittedName>
        <fullName evidence="3">Amidohydrolase</fullName>
    </submittedName>
</protein>
<dbReference type="SUPFAM" id="SSF53187">
    <property type="entry name" value="Zn-dependent exopeptidases"/>
    <property type="match status" value="1"/>
</dbReference>
<dbReference type="NCBIfam" id="TIGR01891">
    <property type="entry name" value="amidohydrolases"/>
    <property type="match status" value="1"/>
</dbReference>
<dbReference type="Pfam" id="PF01546">
    <property type="entry name" value="Peptidase_M20"/>
    <property type="match status" value="1"/>
</dbReference>
<dbReference type="Gene3D" id="3.40.630.10">
    <property type="entry name" value="Zn peptidases"/>
    <property type="match status" value="1"/>
</dbReference>
<sequence>MSTIAEIETTHEEFTILRRDIHAHPELAFQENRTSDVVAERLASYGIEVHRGLGRTGVVGVLRGSKTAAGRKPRAIGLRADMDALPMPEHNRFAHASRNAGRMHGCGHDGHTAMLLGAAKYLARHRDFDGIVNFIFQPAEEGGNAGAKAMMQDGLFEKFPCDEIYGIHNMPGMAVGHFAFRKGPTMASSNRFDIIVRGTGGHAAQPHKAVDTIVIAAEMVGALQTLISRHKNPIDVAVVSVTQIHAGDAYNVLPEEAVIKGTVRTFSTEVLDDIESNMRRMAEMLPQAHGGSGELKFHRAYPPLVNWDAQTEFAMKVAQDAFGAENVDGNTPQHGGAEDFSFYLQEVPGCYLFMGNGEGAHREEKYVGMGPCELHNPNYDFNDALLPIGSTYWVKLVGAFLARQDLRGEPQAPR</sequence>
<name>A0ABS1JLA9_9BURK</name>
<evidence type="ECO:0000313" key="4">
    <source>
        <dbReference type="Proteomes" id="UP000622707"/>
    </source>
</evidence>
<accession>A0ABS1JLA9</accession>
<dbReference type="PANTHER" id="PTHR11014">
    <property type="entry name" value="PEPTIDASE M20 FAMILY MEMBER"/>
    <property type="match status" value="1"/>
</dbReference>
<evidence type="ECO:0000313" key="3">
    <source>
        <dbReference type="EMBL" id="MBL0424926.1"/>
    </source>
</evidence>
<dbReference type="Pfam" id="PF07687">
    <property type="entry name" value="M20_dimer"/>
    <property type="match status" value="1"/>
</dbReference>
<comment type="caution">
    <text evidence="3">The sequence shown here is derived from an EMBL/GenBank/DDBJ whole genome shotgun (WGS) entry which is preliminary data.</text>
</comment>